<feature type="transmembrane region" description="Helical" evidence="2">
    <location>
        <begin position="314"/>
        <end position="334"/>
    </location>
</feature>
<feature type="compositionally biased region" description="Polar residues" evidence="1">
    <location>
        <begin position="174"/>
        <end position="186"/>
    </location>
</feature>
<dbReference type="Proteomes" id="UP000261080">
    <property type="component" value="Unassembled WGS sequence"/>
</dbReference>
<evidence type="ECO:0000256" key="1">
    <source>
        <dbReference type="SAM" id="MobiDB-lite"/>
    </source>
</evidence>
<comment type="caution">
    <text evidence="3">The sequence shown here is derived from an EMBL/GenBank/DDBJ whole genome shotgun (WGS) entry which is preliminary data.</text>
</comment>
<feature type="compositionally biased region" description="Low complexity" evidence="1">
    <location>
        <begin position="202"/>
        <end position="218"/>
    </location>
</feature>
<feature type="transmembrane region" description="Helical" evidence="2">
    <location>
        <begin position="354"/>
        <end position="371"/>
    </location>
</feature>
<feature type="region of interest" description="Disordered" evidence="1">
    <location>
        <begin position="40"/>
        <end position="218"/>
    </location>
</feature>
<name>A0A3E3K2F6_9FIRM</name>
<feature type="transmembrane region" description="Helical" evidence="2">
    <location>
        <begin position="273"/>
        <end position="294"/>
    </location>
</feature>
<dbReference type="RefSeq" id="WP_024731817.1">
    <property type="nucleotide sequence ID" value="NZ_BAABYU010000001.1"/>
</dbReference>
<gene>
    <name evidence="3" type="ORF">DW016_06390</name>
</gene>
<accession>A0A3E3K2F6</accession>
<evidence type="ECO:0000313" key="4">
    <source>
        <dbReference type="Proteomes" id="UP000261080"/>
    </source>
</evidence>
<feature type="region of interest" description="Disordered" evidence="1">
    <location>
        <begin position="1"/>
        <end position="24"/>
    </location>
</feature>
<evidence type="ECO:0000313" key="3">
    <source>
        <dbReference type="EMBL" id="RGE87748.1"/>
    </source>
</evidence>
<feature type="compositionally biased region" description="Basic and acidic residues" evidence="1">
    <location>
        <begin position="1"/>
        <end position="20"/>
    </location>
</feature>
<feature type="transmembrane region" description="Helical" evidence="2">
    <location>
        <begin position="230"/>
        <end position="248"/>
    </location>
</feature>
<organism evidence="3 4">
    <name type="scientific">Sellimonas intestinalis</name>
    <dbReference type="NCBI Taxonomy" id="1653434"/>
    <lineage>
        <taxon>Bacteria</taxon>
        <taxon>Bacillati</taxon>
        <taxon>Bacillota</taxon>
        <taxon>Clostridia</taxon>
        <taxon>Lachnospirales</taxon>
        <taxon>Lachnospiraceae</taxon>
        <taxon>Sellimonas</taxon>
    </lineage>
</organism>
<proteinExistence type="predicted"/>
<feature type="compositionally biased region" description="Polar residues" evidence="1">
    <location>
        <begin position="96"/>
        <end position="110"/>
    </location>
</feature>
<feature type="compositionally biased region" description="Basic and acidic residues" evidence="1">
    <location>
        <begin position="76"/>
        <end position="94"/>
    </location>
</feature>
<protein>
    <submittedName>
        <fullName evidence="3">Uncharacterized protein</fullName>
    </submittedName>
</protein>
<keyword evidence="2" id="KW-0812">Transmembrane</keyword>
<feature type="compositionally biased region" description="Basic and acidic residues" evidence="1">
    <location>
        <begin position="155"/>
        <end position="172"/>
    </location>
</feature>
<dbReference type="OrthoDB" id="1958063at2"/>
<keyword evidence="2" id="KW-0472">Membrane</keyword>
<dbReference type="AlphaFoldDB" id="A0A3E3K2F6"/>
<sequence length="377" mass="40897">MEHKGGRIKDHISREKHPGQDDWMDVEWLDEEDKGMMTEEPTEIWSDISVNETTAGAGTHMDGASAQEDDEPFEIEDWRDVENWNLNQDKRDVSTPKAQGQSAQTVSDSPNGKVRRRDPQGKSGELSGSGKRPAAGEAKRPETGNRKQPGSAGRKRTEAGSKGGRQTEKGRSFGENQSAGRAGQQSRENREPQPRQKKQGSAARPVKAAGRAAGRAGKTAGRAVGKGVSIVLKCGSFAAMAIIVLKLWEEFWAERNTLGEIWRVAADRNYAEALYLGIAGFLLLFGILSAIWLLGGKRMPDGNRLRSYDTGRGLTAFILFAILAAAAGFVIPLVPESPQVLSGAKLALEVVDRADRIILGCSVAGIVLCVIRKLTRK</sequence>
<dbReference type="EMBL" id="QVLX01000003">
    <property type="protein sequence ID" value="RGE87748.1"/>
    <property type="molecule type" value="Genomic_DNA"/>
</dbReference>
<evidence type="ECO:0000256" key="2">
    <source>
        <dbReference type="SAM" id="Phobius"/>
    </source>
</evidence>
<keyword evidence="4" id="KW-1185">Reference proteome</keyword>
<keyword evidence="2" id="KW-1133">Transmembrane helix</keyword>
<reference evidence="3 4" key="1">
    <citation type="submission" date="2018-08" db="EMBL/GenBank/DDBJ databases">
        <title>A genome reference for cultivated species of the human gut microbiota.</title>
        <authorList>
            <person name="Zou Y."/>
            <person name="Xue W."/>
            <person name="Luo G."/>
        </authorList>
    </citation>
    <scope>NUCLEOTIDE SEQUENCE [LARGE SCALE GENOMIC DNA]</scope>
    <source>
        <strain evidence="3 4">AF37-2AT</strain>
    </source>
</reference>